<dbReference type="PROSITE" id="PS51186">
    <property type="entry name" value="GNAT"/>
    <property type="match status" value="1"/>
</dbReference>
<dbReference type="OrthoDB" id="5459937at2"/>
<accession>A0A0P6XVD7</accession>
<dbReference type="GO" id="GO:0016747">
    <property type="term" value="F:acyltransferase activity, transferring groups other than amino-acyl groups"/>
    <property type="evidence" value="ECO:0007669"/>
    <property type="project" value="InterPro"/>
</dbReference>
<name>A0A0P6XVD7_9CHLR</name>
<dbReference type="RefSeq" id="WP_075061867.1">
    <property type="nucleotide sequence ID" value="NZ_LGCL01000015.1"/>
</dbReference>
<dbReference type="SUPFAM" id="SSF55729">
    <property type="entry name" value="Acyl-CoA N-acyltransferases (Nat)"/>
    <property type="match status" value="1"/>
</dbReference>
<evidence type="ECO:0000313" key="2">
    <source>
        <dbReference type="EMBL" id="KPL79214.1"/>
    </source>
</evidence>
<organism evidence="2 3">
    <name type="scientific">Ornatilinea apprima</name>
    <dbReference type="NCBI Taxonomy" id="1134406"/>
    <lineage>
        <taxon>Bacteria</taxon>
        <taxon>Bacillati</taxon>
        <taxon>Chloroflexota</taxon>
        <taxon>Anaerolineae</taxon>
        <taxon>Anaerolineales</taxon>
        <taxon>Anaerolineaceae</taxon>
        <taxon>Ornatilinea</taxon>
    </lineage>
</organism>
<dbReference type="Gene3D" id="3.40.630.30">
    <property type="match status" value="1"/>
</dbReference>
<dbReference type="STRING" id="1134406.ADN00_05065"/>
<protein>
    <recommendedName>
        <fullName evidence="1">N-acetyltransferase domain-containing protein</fullName>
    </recommendedName>
</protein>
<dbReference type="CDD" id="cd04301">
    <property type="entry name" value="NAT_SF"/>
    <property type="match status" value="1"/>
</dbReference>
<reference evidence="2 3" key="1">
    <citation type="submission" date="2015-07" db="EMBL/GenBank/DDBJ databases">
        <title>Genome sequence of Ornatilinea apprima DSM 23815.</title>
        <authorList>
            <person name="Hemp J."/>
            <person name="Ward L.M."/>
            <person name="Pace L.A."/>
            <person name="Fischer W.W."/>
        </authorList>
    </citation>
    <scope>NUCLEOTIDE SEQUENCE [LARGE SCALE GENOMIC DNA]</scope>
    <source>
        <strain evidence="2 3">P3M-1</strain>
    </source>
</reference>
<evidence type="ECO:0000313" key="3">
    <source>
        <dbReference type="Proteomes" id="UP000050417"/>
    </source>
</evidence>
<dbReference type="Pfam" id="PF00583">
    <property type="entry name" value="Acetyltransf_1"/>
    <property type="match status" value="1"/>
</dbReference>
<keyword evidence="3" id="KW-1185">Reference proteome</keyword>
<dbReference type="InterPro" id="IPR016181">
    <property type="entry name" value="Acyl_CoA_acyltransferase"/>
</dbReference>
<feature type="domain" description="N-acetyltransferase" evidence="1">
    <location>
        <begin position="1"/>
        <end position="142"/>
    </location>
</feature>
<comment type="caution">
    <text evidence="2">The sequence shown here is derived from an EMBL/GenBank/DDBJ whole genome shotgun (WGS) entry which is preliminary data.</text>
</comment>
<sequence length="142" mass="16515">MIRLALQKDVSQIYQLMKRVPGFWRDDWRDDVVERGIDVSDGLAFVWEEEKQIKGFVCAHDLGFRCYMSALVVSPDVQGRSIGTHLVRYVERELCARGCTVLIADVWNEAESYFFKELGWVRPTSVLMQQNLFGRDMDCDDK</sequence>
<dbReference type="EMBL" id="LGCL01000015">
    <property type="protein sequence ID" value="KPL79214.1"/>
    <property type="molecule type" value="Genomic_DNA"/>
</dbReference>
<dbReference type="InterPro" id="IPR000182">
    <property type="entry name" value="GNAT_dom"/>
</dbReference>
<dbReference type="AlphaFoldDB" id="A0A0P6XVD7"/>
<evidence type="ECO:0000259" key="1">
    <source>
        <dbReference type="PROSITE" id="PS51186"/>
    </source>
</evidence>
<dbReference type="Proteomes" id="UP000050417">
    <property type="component" value="Unassembled WGS sequence"/>
</dbReference>
<proteinExistence type="predicted"/>
<gene>
    <name evidence="2" type="ORF">ADN00_05065</name>
</gene>